<reference evidence="6 7" key="1">
    <citation type="submission" date="2015-10" db="EMBL/GenBank/DDBJ databases">
        <title>Full genome of DAOMC 229536 Phialocephala scopiformis, a fungal endophyte of spruce producing the potent anti-insectan compound rugulosin.</title>
        <authorList>
            <consortium name="DOE Joint Genome Institute"/>
            <person name="Walker A.K."/>
            <person name="Frasz S.L."/>
            <person name="Seifert K.A."/>
            <person name="Miller J.D."/>
            <person name="Mondo S.J."/>
            <person name="Labutti K."/>
            <person name="Lipzen A."/>
            <person name="Dockter R."/>
            <person name="Kennedy M."/>
            <person name="Grigoriev I.V."/>
            <person name="Spatafora J.W."/>
        </authorList>
    </citation>
    <scope>NUCLEOTIDE SEQUENCE [LARGE SCALE GENOMIC DNA]</scope>
    <source>
        <strain evidence="6 7">CBS 120377</strain>
    </source>
</reference>
<sequence>MVADIAIVGGGPSGLALAGILERAGLSYIVYERSNIDVPPRGGCLDLHDGGGQLAMKEAGCYEKFREYGRGGEATIHAVWDHLGNKVFTHGEGVDSPELDREQIKQALLTTIPEENIKWGQAVTSSERNNKGDVVLHFGDGISATGFKLVIGADGSNSKIRHLVTPAKPKYAGMMFWTGEIHSSNPFYTKVEEVAKLGPMIVLGRSTMIWIQRQGDGHYRMELGFKGPENFAEKIQVDLLDTEAVKILMLTNDFFGGHADSIKAIIEAIDSSFHAWPLYYMPPDALAWKAAKGVTLIGDAAHVTTPFIGEGANIALLDSVALARKLKEFGISQKAVEEYEKDMFPRARDVIQKSVKSGELYFDWNAPQSVMESSRRGVQFGGLGQKSNTTVEVGV</sequence>
<keyword evidence="7" id="KW-1185">Reference proteome</keyword>
<evidence type="ECO:0000313" key="6">
    <source>
        <dbReference type="EMBL" id="KUJ22317.1"/>
    </source>
</evidence>
<dbReference type="RefSeq" id="XP_018076672.1">
    <property type="nucleotide sequence ID" value="XM_018214082.1"/>
</dbReference>
<dbReference type="PANTHER" id="PTHR46972:SF1">
    <property type="entry name" value="FAD DEPENDENT OXIDOREDUCTASE DOMAIN-CONTAINING PROTEIN"/>
    <property type="match status" value="1"/>
</dbReference>
<dbReference type="OrthoDB" id="655030at2759"/>
<accession>A0A194XRG2</accession>
<dbReference type="GO" id="GO:0004497">
    <property type="term" value="F:monooxygenase activity"/>
    <property type="evidence" value="ECO:0007669"/>
    <property type="project" value="UniProtKB-KW"/>
</dbReference>
<keyword evidence="4" id="KW-0503">Monooxygenase</keyword>
<proteinExistence type="predicted"/>
<evidence type="ECO:0000256" key="2">
    <source>
        <dbReference type="ARBA" id="ARBA00022827"/>
    </source>
</evidence>
<name>A0A194XRG2_MOLSC</name>
<dbReference type="InterPro" id="IPR002938">
    <property type="entry name" value="FAD-bd"/>
</dbReference>
<keyword evidence="1" id="KW-0285">Flavoprotein</keyword>
<evidence type="ECO:0000256" key="3">
    <source>
        <dbReference type="ARBA" id="ARBA00023002"/>
    </source>
</evidence>
<evidence type="ECO:0000256" key="1">
    <source>
        <dbReference type="ARBA" id="ARBA00022630"/>
    </source>
</evidence>
<dbReference type="EMBL" id="KQ947406">
    <property type="protein sequence ID" value="KUJ22317.1"/>
    <property type="molecule type" value="Genomic_DNA"/>
</dbReference>
<feature type="domain" description="FAD-binding" evidence="5">
    <location>
        <begin position="293"/>
        <end position="353"/>
    </location>
</feature>
<feature type="domain" description="FAD-binding" evidence="5">
    <location>
        <begin position="4"/>
        <end position="164"/>
    </location>
</feature>
<gene>
    <name evidence="6" type="ORF">LY89DRAFT_680450</name>
</gene>
<dbReference type="Pfam" id="PF01494">
    <property type="entry name" value="FAD_binding_3"/>
    <property type="match status" value="2"/>
</dbReference>
<keyword evidence="2" id="KW-0274">FAD</keyword>
<evidence type="ECO:0000313" key="7">
    <source>
        <dbReference type="Proteomes" id="UP000070700"/>
    </source>
</evidence>
<dbReference type="Proteomes" id="UP000070700">
    <property type="component" value="Unassembled WGS sequence"/>
</dbReference>
<organism evidence="6 7">
    <name type="scientific">Mollisia scopiformis</name>
    <name type="common">Conifer needle endophyte fungus</name>
    <name type="synonym">Phialocephala scopiformis</name>
    <dbReference type="NCBI Taxonomy" id="149040"/>
    <lineage>
        <taxon>Eukaryota</taxon>
        <taxon>Fungi</taxon>
        <taxon>Dikarya</taxon>
        <taxon>Ascomycota</taxon>
        <taxon>Pezizomycotina</taxon>
        <taxon>Leotiomycetes</taxon>
        <taxon>Helotiales</taxon>
        <taxon>Mollisiaceae</taxon>
        <taxon>Mollisia</taxon>
    </lineage>
</organism>
<dbReference type="GeneID" id="28823808"/>
<dbReference type="PRINTS" id="PR00420">
    <property type="entry name" value="RNGMNOXGNASE"/>
</dbReference>
<protein>
    <submittedName>
        <fullName evidence="6">FAD/NAD(P)-binding domain-containing protein</fullName>
    </submittedName>
</protein>
<evidence type="ECO:0000259" key="5">
    <source>
        <dbReference type="Pfam" id="PF01494"/>
    </source>
</evidence>
<dbReference type="AlphaFoldDB" id="A0A194XRG2"/>
<dbReference type="KEGG" id="psco:LY89DRAFT_680450"/>
<dbReference type="InParanoid" id="A0A194XRG2"/>
<keyword evidence="3" id="KW-0560">Oxidoreductase</keyword>
<dbReference type="Gene3D" id="3.50.50.60">
    <property type="entry name" value="FAD/NAD(P)-binding domain"/>
    <property type="match status" value="1"/>
</dbReference>
<dbReference type="InterPro" id="IPR036188">
    <property type="entry name" value="FAD/NAD-bd_sf"/>
</dbReference>
<dbReference type="SUPFAM" id="SSF51905">
    <property type="entry name" value="FAD/NAD(P)-binding domain"/>
    <property type="match status" value="1"/>
</dbReference>
<dbReference type="GO" id="GO:0071949">
    <property type="term" value="F:FAD binding"/>
    <property type="evidence" value="ECO:0007669"/>
    <property type="project" value="InterPro"/>
</dbReference>
<dbReference type="PANTHER" id="PTHR46972">
    <property type="entry name" value="MONOOXYGENASE ASQM-RELATED"/>
    <property type="match status" value="1"/>
</dbReference>
<evidence type="ECO:0000256" key="4">
    <source>
        <dbReference type="ARBA" id="ARBA00023033"/>
    </source>
</evidence>